<sequence>MRVTEPGKGRTASWQRRPVVSTHVGVGPPQTLGEKFNHGMEHLTWVGSEVKTLSVNQNINQLETDNMEKESQDKMMMMKMMNTWVWLDGGGEVRWDEQVGRGSMRHFPCSAEES</sequence>
<dbReference type="Proteomes" id="UP001497482">
    <property type="component" value="Chromosome 7"/>
</dbReference>
<name>A0AAV2MB25_KNICA</name>
<accession>A0AAV2MB25</accession>
<reference evidence="1 2" key="1">
    <citation type="submission" date="2024-04" db="EMBL/GenBank/DDBJ databases">
        <authorList>
            <person name="Waldvogel A.-M."/>
            <person name="Schoenle A."/>
        </authorList>
    </citation>
    <scope>NUCLEOTIDE SEQUENCE [LARGE SCALE GENOMIC DNA]</scope>
</reference>
<gene>
    <name evidence="1" type="ORF">KC01_LOCUS36976</name>
</gene>
<proteinExistence type="predicted"/>
<organism evidence="1 2">
    <name type="scientific">Knipowitschia caucasica</name>
    <name type="common">Caucasian dwarf goby</name>
    <name type="synonym">Pomatoschistus caucasicus</name>
    <dbReference type="NCBI Taxonomy" id="637954"/>
    <lineage>
        <taxon>Eukaryota</taxon>
        <taxon>Metazoa</taxon>
        <taxon>Chordata</taxon>
        <taxon>Craniata</taxon>
        <taxon>Vertebrata</taxon>
        <taxon>Euteleostomi</taxon>
        <taxon>Actinopterygii</taxon>
        <taxon>Neopterygii</taxon>
        <taxon>Teleostei</taxon>
        <taxon>Neoteleostei</taxon>
        <taxon>Acanthomorphata</taxon>
        <taxon>Gobiaria</taxon>
        <taxon>Gobiiformes</taxon>
        <taxon>Gobioidei</taxon>
        <taxon>Gobiidae</taxon>
        <taxon>Gobiinae</taxon>
        <taxon>Knipowitschia</taxon>
    </lineage>
</organism>
<keyword evidence="2" id="KW-1185">Reference proteome</keyword>
<evidence type="ECO:0000313" key="2">
    <source>
        <dbReference type="Proteomes" id="UP001497482"/>
    </source>
</evidence>
<evidence type="ECO:0000313" key="1">
    <source>
        <dbReference type="EMBL" id="CAL1610336.1"/>
    </source>
</evidence>
<dbReference type="AlphaFoldDB" id="A0AAV2MB25"/>
<dbReference type="EMBL" id="OZ035829">
    <property type="protein sequence ID" value="CAL1610336.1"/>
    <property type="molecule type" value="Genomic_DNA"/>
</dbReference>
<protein>
    <submittedName>
        <fullName evidence="1">Uncharacterized protein</fullName>
    </submittedName>
</protein>